<dbReference type="Gramene" id="PNW87447">
    <property type="protein sequence ID" value="PNW87447"/>
    <property type="gene ID" value="CHLRE_02g145200v5"/>
</dbReference>
<feature type="region of interest" description="Disordered" evidence="1">
    <location>
        <begin position="502"/>
        <end position="527"/>
    </location>
</feature>
<dbReference type="AlphaFoldDB" id="A0A2K3E3Y6"/>
<evidence type="ECO:0000313" key="4">
    <source>
        <dbReference type="EMBL" id="PNW87447.1"/>
    </source>
</evidence>
<evidence type="ECO:0000259" key="2">
    <source>
        <dbReference type="Pfam" id="PF05292"/>
    </source>
</evidence>
<dbReference type="InterPro" id="IPR035372">
    <property type="entry name" value="MCD_N"/>
</dbReference>
<dbReference type="InParanoid" id="A0A2K3E3Y6"/>
<dbReference type="RefSeq" id="XP_042927735.1">
    <property type="nucleotide sequence ID" value="XM_043060296.1"/>
</dbReference>
<name>A0A2K3E3Y6_CHLRE</name>
<dbReference type="GeneID" id="5720497"/>
<evidence type="ECO:0000313" key="5">
    <source>
        <dbReference type="Proteomes" id="UP000006906"/>
    </source>
</evidence>
<dbReference type="InterPro" id="IPR042303">
    <property type="entry name" value="Malonyl_CoA_deC_C_sf"/>
</dbReference>
<proteinExistence type="predicted"/>
<evidence type="ECO:0008006" key="6">
    <source>
        <dbReference type="Google" id="ProtNLM"/>
    </source>
</evidence>
<dbReference type="ExpressionAtlas" id="A0A2K3E3Y6">
    <property type="expression patterns" value="baseline"/>
</dbReference>
<dbReference type="GO" id="GO:2001294">
    <property type="term" value="P:malonyl-CoA catabolic process"/>
    <property type="evidence" value="ECO:0000318"/>
    <property type="project" value="GO_Central"/>
</dbReference>
<evidence type="ECO:0000259" key="3">
    <source>
        <dbReference type="Pfam" id="PF17408"/>
    </source>
</evidence>
<feature type="region of interest" description="Disordered" evidence="1">
    <location>
        <begin position="46"/>
        <end position="81"/>
    </location>
</feature>
<feature type="domain" description="Malonyl-CoA decarboxylase C-terminal" evidence="2">
    <location>
        <begin position="662"/>
        <end position="727"/>
    </location>
</feature>
<dbReference type="OrthoDB" id="426718at2759"/>
<feature type="compositionally biased region" description="Pro residues" evidence="1">
    <location>
        <begin position="633"/>
        <end position="649"/>
    </location>
</feature>
<sequence length="758" mass="79508">MWVARRLGGSLGVLRAPVSVPGHCQWRSFSRIDAVRQLLNEHRRVPARAGGNAASTSAPSGLSGASVAQSPVGNNADHAKEGDTVNTLVKELLRIFTRKVPGSLVPDELVRGFVHAYKQLGGTQERLDFFRLITRELGLSVNEVNTAVRSWDSAVARGAASIATSTPSQPQAAPSPLQWDAAYRAADRLASAATPLYSQLFVPISQAPDGMKFLVDMRADLMDVVAAATVAAPASAPAAAPNPEAEASTADGSSTSSSTHRGVGTAVAPSSTGAAGEAQEAGGHTAGAVAAAVGAAAPPAALTVSLEESAHLRAMAEQLRQLLAEWFSVGLLHLQHISWEESPAALLERVMRAEAVHPLGGSWEELRRRLGPRRRVFAFTHPCMPGEPLVVLHTALMNRPAACIDDILSHHDRAGEPPAACSPTPAAASSSAASGPTTAVFYSISSSQPGLKGIELGHFLIQRVAERLTAEHPSLRQLVTLSPLPNFRSWLTSQLQQQLMLPQAAAGSASSGASPQQQSEQTQPQPLLLPAEQVAVVGLARAMGWRCADPSPGSPGATAVPVAVPGPTVSPTDAAAALAWLLDGDRWLSGASGGSGDPAASVPAAFSPPYLNAPSDAANAEATAAAALSGPFAHPPQPEAAVQPPPPAAPGKAVCPGPDADAVLRPVLMRLAARYLVCEKRRSFALCPVANFHLRNGASLWRINWRADTSHLGLRRSLGIMCNYHYQLDSVYDNNRRYLLQHEVTTHPQVHELLSRQQ</sequence>
<feature type="region of interest" description="Disordered" evidence="1">
    <location>
        <begin position="235"/>
        <end position="281"/>
    </location>
</feature>
<dbReference type="Gene3D" id="1.20.140.90">
    <property type="entry name" value="Malonyl-CoA decarboxylase, oligemerization domain"/>
    <property type="match status" value="1"/>
</dbReference>
<dbReference type="GO" id="GO:0005782">
    <property type="term" value="C:peroxisomal matrix"/>
    <property type="evidence" value="ECO:0000318"/>
    <property type="project" value="GO_Central"/>
</dbReference>
<reference evidence="4 5" key="1">
    <citation type="journal article" date="2007" name="Science">
        <title>The Chlamydomonas genome reveals the evolution of key animal and plant functions.</title>
        <authorList>
            <person name="Merchant S.S."/>
            <person name="Prochnik S.E."/>
            <person name="Vallon O."/>
            <person name="Harris E.H."/>
            <person name="Karpowicz S.J."/>
            <person name="Witman G.B."/>
            <person name="Terry A."/>
            <person name="Salamov A."/>
            <person name="Fritz-Laylin L.K."/>
            <person name="Marechal-Drouard L."/>
            <person name="Marshall W.F."/>
            <person name="Qu L.H."/>
            <person name="Nelson D.R."/>
            <person name="Sanderfoot A.A."/>
            <person name="Spalding M.H."/>
            <person name="Kapitonov V.V."/>
            <person name="Ren Q."/>
            <person name="Ferris P."/>
            <person name="Lindquist E."/>
            <person name="Shapiro H."/>
            <person name="Lucas S.M."/>
            <person name="Grimwood J."/>
            <person name="Schmutz J."/>
            <person name="Cardol P."/>
            <person name="Cerutti H."/>
            <person name="Chanfreau G."/>
            <person name="Chen C.L."/>
            <person name="Cognat V."/>
            <person name="Croft M.T."/>
            <person name="Dent R."/>
            <person name="Dutcher S."/>
            <person name="Fernandez E."/>
            <person name="Fukuzawa H."/>
            <person name="Gonzalez-Ballester D."/>
            <person name="Gonzalez-Halphen D."/>
            <person name="Hallmann A."/>
            <person name="Hanikenne M."/>
            <person name="Hippler M."/>
            <person name="Inwood W."/>
            <person name="Jabbari K."/>
            <person name="Kalanon M."/>
            <person name="Kuras R."/>
            <person name="Lefebvre P.A."/>
            <person name="Lemaire S.D."/>
            <person name="Lobanov A.V."/>
            <person name="Lohr M."/>
            <person name="Manuell A."/>
            <person name="Meier I."/>
            <person name="Mets L."/>
            <person name="Mittag M."/>
            <person name="Mittelmeier T."/>
            <person name="Moroney J.V."/>
            <person name="Moseley J."/>
            <person name="Napoli C."/>
            <person name="Nedelcu A.M."/>
            <person name="Niyogi K."/>
            <person name="Novoselov S.V."/>
            <person name="Paulsen I.T."/>
            <person name="Pazour G."/>
            <person name="Purton S."/>
            <person name="Ral J.P."/>
            <person name="Riano-Pachon D.M."/>
            <person name="Riekhof W."/>
            <person name="Rymarquis L."/>
            <person name="Schroda M."/>
            <person name="Stern D."/>
            <person name="Umen J."/>
            <person name="Willows R."/>
            <person name="Wilson N."/>
            <person name="Zimmer S.L."/>
            <person name="Allmer J."/>
            <person name="Balk J."/>
            <person name="Bisova K."/>
            <person name="Chen C.J."/>
            <person name="Elias M."/>
            <person name="Gendler K."/>
            <person name="Hauser C."/>
            <person name="Lamb M.R."/>
            <person name="Ledford H."/>
            <person name="Long J.C."/>
            <person name="Minagawa J."/>
            <person name="Page M.D."/>
            <person name="Pan J."/>
            <person name="Pootakham W."/>
            <person name="Roje S."/>
            <person name="Rose A."/>
            <person name="Stahlberg E."/>
            <person name="Terauchi A.M."/>
            <person name="Yang P."/>
            <person name="Ball S."/>
            <person name="Bowler C."/>
            <person name="Dieckmann C.L."/>
            <person name="Gladyshev V.N."/>
            <person name="Green P."/>
            <person name="Jorgensen R."/>
            <person name="Mayfield S."/>
            <person name="Mueller-Roeber B."/>
            <person name="Rajamani S."/>
            <person name="Sayre R.T."/>
            <person name="Brokstein P."/>
            <person name="Dubchak I."/>
            <person name="Goodstein D."/>
            <person name="Hornick L."/>
            <person name="Huang Y.W."/>
            <person name="Jhaveri J."/>
            <person name="Luo Y."/>
            <person name="Martinez D."/>
            <person name="Ngau W.C."/>
            <person name="Otillar B."/>
            <person name="Poliakov A."/>
            <person name="Porter A."/>
            <person name="Szajkowski L."/>
            <person name="Werner G."/>
            <person name="Zhou K."/>
            <person name="Grigoriev I.V."/>
            <person name="Rokhsar D.S."/>
            <person name="Grossman A.R."/>
        </authorList>
    </citation>
    <scope>NUCLEOTIDE SEQUENCE [LARGE SCALE GENOMIC DNA]</scope>
    <source>
        <strain evidence="5">CC-503</strain>
    </source>
</reference>
<dbReference type="InterPro" id="IPR038351">
    <property type="entry name" value="MCD_N_sf"/>
</dbReference>
<dbReference type="Gene3D" id="3.40.630.150">
    <property type="entry name" value="Malonyl-CoA decarboxylase, catalytic domain"/>
    <property type="match status" value="2"/>
</dbReference>
<dbReference type="GO" id="GO:0050080">
    <property type="term" value="F:malonyl-CoA decarboxylase activity"/>
    <property type="evidence" value="ECO:0000318"/>
    <property type="project" value="GO_Central"/>
</dbReference>
<feature type="domain" description="Malonyl-CoA decarboxylase C-terminal" evidence="2">
    <location>
        <begin position="330"/>
        <end position="512"/>
    </location>
</feature>
<feature type="compositionally biased region" description="Low complexity" evidence="1">
    <location>
        <begin position="235"/>
        <end position="259"/>
    </location>
</feature>
<dbReference type="GO" id="GO:0006085">
    <property type="term" value="P:acetyl-CoA biosynthetic process"/>
    <property type="evidence" value="ECO:0000318"/>
    <property type="project" value="GO_Central"/>
</dbReference>
<evidence type="ECO:0000256" key="1">
    <source>
        <dbReference type="SAM" id="MobiDB-lite"/>
    </source>
</evidence>
<dbReference type="InterPro" id="IPR038917">
    <property type="entry name" value="Malonyl_CoA_deC"/>
</dbReference>
<dbReference type="KEGG" id="cre:CHLRE_02g145200v5"/>
<organism evidence="4 5">
    <name type="scientific">Chlamydomonas reinhardtii</name>
    <name type="common">Chlamydomonas smithii</name>
    <dbReference type="NCBI Taxonomy" id="3055"/>
    <lineage>
        <taxon>Eukaryota</taxon>
        <taxon>Viridiplantae</taxon>
        <taxon>Chlorophyta</taxon>
        <taxon>core chlorophytes</taxon>
        <taxon>Chlorophyceae</taxon>
        <taxon>CS clade</taxon>
        <taxon>Chlamydomonadales</taxon>
        <taxon>Chlamydomonadaceae</taxon>
        <taxon>Chlamydomonas</taxon>
    </lineage>
</organism>
<feature type="domain" description="Malonyl-CoA decarboxylase N-terminal" evidence="3">
    <location>
        <begin position="184"/>
        <end position="226"/>
    </location>
</feature>
<dbReference type="STRING" id="3055.A0A2K3E3Y6"/>
<dbReference type="Pfam" id="PF05292">
    <property type="entry name" value="MCD"/>
    <property type="match status" value="2"/>
</dbReference>
<dbReference type="InterPro" id="IPR007956">
    <property type="entry name" value="Malonyl_CoA_deC_C"/>
</dbReference>
<dbReference type="PANTHER" id="PTHR28641:SF1">
    <property type="entry name" value="MALONYL-COA DECARBOXYLASE, MITOCHONDRIAL"/>
    <property type="match status" value="1"/>
</dbReference>
<accession>A0A2K3E3Y6</accession>
<dbReference type="PANTHER" id="PTHR28641">
    <property type="match status" value="1"/>
</dbReference>
<dbReference type="OMA" id="ASLWRIN"/>
<gene>
    <name evidence="4" type="ORF">CHLRE_02g145200v5</name>
</gene>
<protein>
    <recommendedName>
        <fullName evidence="6">Malonyl-CoA decarboxylase</fullName>
    </recommendedName>
</protein>
<dbReference type="EMBL" id="CM008963">
    <property type="protein sequence ID" value="PNW87447.1"/>
    <property type="molecule type" value="Genomic_DNA"/>
</dbReference>
<dbReference type="FunCoup" id="A0A2K3E3Y6">
    <property type="interactions" value="980"/>
</dbReference>
<keyword evidence="5" id="KW-1185">Reference proteome</keyword>
<dbReference type="Pfam" id="PF17408">
    <property type="entry name" value="MCD_N"/>
    <property type="match status" value="1"/>
</dbReference>
<dbReference type="GO" id="GO:0006633">
    <property type="term" value="P:fatty acid biosynthetic process"/>
    <property type="evidence" value="ECO:0000318"/>
    <property type="project" value="GO_Central"/>
</dbReference>
<feature type="compositionally biased region" description="Low complexity" evidence="1">
    <location>
        <begin position="272"/>
        <end position="281"/>
    </location>
</feature>
<dbReference type="GO" id="GO:0005759">
    <property type="term" value="C:mitochondrial matrix"/>
    <property type="evidence" value="ECO:0000318"/>
    <property type="project" value="GO_Central"/>
</dbReference>
<feature type="region of interest" description="Disordered" evidence="1">
    <location>
        <begin position="629"/>
        <end position="654"/>
    </location>
</feature>
<dbReference type="Proteomes" id="UP000006906">
    <property type="component" value="Chromosome 2"/>
</dbReference>